<evidence type="ECO:0000256" key="5">
    <source>
        <dbReference type="ARBA" id="ARBA00023136"/>
    </source>
</evidence>
<evidence type="ECO:0000256" key="6">
    <source>
        <dbReference type="SAM" id="Phobius"/>
    </source>
</evidence>
<keyword evidence="5 6" id="KW-0472">Membrane</keyword>
<evidence type="ECO:0000259" key="8">
    <source>
        <dbReference type="Pfam" id="PF12704"/>
    </source>
</evidence>
<feature type="transmembrane region" description="Helical" evidence="6">
    <location>
        <begin position="768"/>
        <end position="788"/>
    </location>
</feature>
<gene>
    <name evidence="9" type="ORF">FEM33_26065</name>
</gene>
<reference evidence="9 10" key="1">
    <citation type="submission" date="2019-05" db="EMBL/GenBank/DDBJ databases">
        <authorList>
            <person name="Qu J.-H."/>
        </authorList>
    </citation>
    <scope>NUCLEOTIDE SEQUENCE [LARGE SCALE GENOMIC DNA]</scope>
    <source>
        <strain evidence="9 10">NS28</strain>
    </source>
</reference>
<keyword evidence="3 6" id="KW-0812">Transmembrane</keyword>
<comment type="subcellular location">
    <subcellularLocation>
        <location evidence="1">Cell membrane</location>
        <topology evidence="1">Multi-pass membrane protein</topology>
    </subcellularLocation>
</comment>
<feature type="transmembrane region" description="Helical" evidence="6">
    <location>
        <begin position="420"/>
        <end position="443"/>
    </location>
</feature>
<keyword evidence="2" id="KW-1003">Cell membrane</keyword>
<dbReference type="EMBL" id="VBSN01000076">
    <property type="protein sequence ID" value="KAA6430465.1"/>
    <property type="molecule type" value="Genomic_DNA"/>
</dbReference>
<keyword evidence="4 6" id="KW-1133">Transmembrane helix</keyword>
<evidence type="ECO:0000313" key="9">
    <source>
        <dbReference type="EMBL" id="KAA6430465.1"/>
    </source>
</evidence>
<dbReference type="Pfam" id="PF12704">
    <property type="entry name" value="MacB_PCD"/>
    <property type="match status" value="1"/>
</dbReference>
<dbReference type="OrthoDB" id="5933722at2"/>
<organism evidence="9 10">
    <name type="scientific">Dyadobacter flavalbus</name>
    <dbReference type="NCBI Taxonomy" id="2579942"/>
    <lineage>
        <taxon>Bacteria</taxon>
        <taxon>Pseudomonadati</taxon>
        <taxon>Bacteroidota</taxon>
        <taxon>Cytophagia</taxon>
        <taxon>Cytophagales</taxon>
        <taxon>Spirosomataceae</taxon>
        <taxon>Dyadobacter</taxon>
    </lineage>
</organism>
<evidence type="ECO:0000259" key="7">
    <source>
        <dbReference type="Pfam" id="PF02687"/>
    </source>
</evidence>
<dbReference type="InterPro" id="IPR025857">
    <property type="entry name" value="MacB_PCD"/>
</dbReference>
<dbReference type="PANTHER" id="PTHR30572:SF18">
    <property type="entry name" value="ABC-TYPE MACROLIDE FAMILY EXPORT SYSTEM PERMEASE COMPONENT 2"/>
    <property type="match status" value="1"/>
</dbReference>
<dbReference type="InterPro" id="IPR050250">
    <property type="entry name" value="Macrolide_Exporter_MacB"/>
</dbReference>
<feature type="transmembrane region" description="Helical" evidence="6">
    <location>
        <begin position="374"/>
        <end position="399"/>
    </location>
</feature>
<feature type="domain" description="ABC3 transporter permease C-terminal" evidence="7">
    <location>
        <begin position="288"/>
        <end position="400"/>
    </location>
</feature>
<evidence type="ECO:0000256" key="2">
    <source>
        <dbReference type="ARBA" id="ARBA00022475"/>
    </source>
</evidence>
<proteinExistence type="predicted"/>
<feature type="transmembrane region" description="Helical" evidence="6">
    <location>
        <begin position="21"/>
        <end position="42"/>
    </location>
</feature>
<feature type="domain" description="ABC3 transporter permease C-terminal" evidence="7">
    <location>
        <begin position="684"/>
        <end position="784"/>
    </location>
</feature>
<feature type="transmembrane region" description="Helical" evidence="6">
    <location>
        <begin position="281"/>
        <end position="303"/>
    </location>
</feature>
<dbReference type="RefSeq" id="WP_139014896.1">
    <property type="nucleotide sequence ID" value="NZ_VBSN01000076.1"/>
</dbReference>
<dbReference type="GO" id="GO:0022857">
    <property type="term" value="F:transmembrane transporter activity"/>
    <property type="evidence" value="ECO:0007669"/>
    <property type="project" value="TreeGrafter"/>
</dbReference>
<feature type="transmembrane region" description="Helical" evidence="6">
    <location>
        <begin position="682"/>
        <end position="703"/>
    </location>
</feature>
<sequence length="802" mass="89951">MLKNYFKIAWRNILKRKFYSFVTIFGLSVGMTFSFLIMSYIWGELKVNRDLRNTENQYIIRSKWKNPDMGIDIATLGPLGKTLKEEYPDLVANYYRYDAITVAVSKGDKHFREDVQTGDSTLLSMYGFPLVDGNAGAALSKPNSIVITEDKALKYFGKTNAVGETLTLHNFVGGKQEYEVSAVLKTLSNNSVSHLLQNQAELFIPLSSLEGRKGSENNWQNPFIITYVELRDGVTKEKLKKPVAQILATHAPENIKTDLQVYLTSLTDYYREANDGLVRKMILTLSGVTAFIMLMAIVNFVNISIGKSSSRLKEIGVRKVLGSLKRQLVGQFLAESILLAFCSVILSVACYEAFRTLFGNLLGKPLDSLIHLFPYSIFIPVASALLVGSLAGIYPAFVLSGVPSLDSMKGKLKSMKENMLFRRLLVASQFVTALFVFACAAVVSQQVNFFFSKDLGYNKESLVSLAVPRDWTPEGLARMESVRNEFSRLKEVKQVSLSYEIPNGNNGGHYGIYKIGQDSTEAIHTQFLATDEKYADTYSLKMVSGKYFQSGQGESFYTDKIIINEAVLKALGYKSAEEAVGRQIRVHYFPRPLSIEGVIHNFHFESMHKAIKPLAIIHVRESGAYRYLTFRLNPSDLSESMAAIEQKWRELMPDAPFEYTFMDDTLQKLYQSEVQLKKASQLATILSVVIVLLGVLGMVSLNVARRTREVGIRKVLGASGISIILLFLREFLLVLLFAAAVSFPLVYITMSKWLQNYAYRIEIGFSTFAWAGLFFGTIISIIVCMQTYKAALMNPVKSLKTD</sequence>
<accession>A0A5M8Q3J8</accession>
<evidence type="ECO:0000256" key="3">
    <source>
        <dbReference type="ARBA" id="ARBA00022692"/>
    </source>
</evidence>
<evidence type="ECO:0000256" key="4">
    <source>
        <dbReference type="ARBA" id="ARBA00022989"/>
    </source>
</evidence>
<dbReference type="AlphaFoldDB" id="A0A5M8Q3J8"/>
<comment type="caution">
    <text evidence="9">The sequence shown here is derived from an EMBL/GenBank/DDBJ whole genome shotgun (WGS) entry which is preliminary data.</text>
</comment>
<feature type="transmembrane region" description="Helical" evidence="6">
    <location>
        <begin position="332"/>
        <end position="354"/>
    </location>
</feature>
<evidence type="ECO:0000256" key="1">
    <source>
        <dbReference type="ARBA" id="ARBA00004651"/>
    </source>
</evidence>
<dbReference type="PANTHER" id="PTHR30572">
    <property type="entry name" value="MEMBRANE COMPONENT OF TRANSPORTER-RELATED"/>
    <property type="match status" value="1"/>
</dbReference>
<dbReference type="Proteomes" id="UP000323994">
    <property type="component" value="Unassembled WGS sequence"/>
</dbReference>
<feature type="domain" description="MacB-like periplasmic core" evidence="8">
    <location>
        <begin position="20"/>
        <end position="244"/>
    </location>
</feature>
<dbReference type="Pfam" id="PF02687">
    <property type="entry name" value="FtsX"/>
    <property type="match status" value="2"/>
</dbReference>
<evidence type="ECO:0000313" key="10">
    <source>
        <dbReference type="Proteomes" id="UP000323994"/>
    </source>
</evidence>
<dbReference type="GO" id="GO:0005886">
    <property type="term" value="C:plasma membrane"/>
    <property type="evidence" value="ECO:0007669"/>
    <property type="project" value="UniProtKB-SubCell"/>
</dbReference>
<name>A0A5M8Q3J8_9BACT</name>
<dbReference type="InterPro" id="IPR003838">
    <property type="entry name" value="ABC3_permease_C"/>
</dbReference>
<keyword evidence="10" id="KW-1185">Reference proteome</keyword>
<protein>
    <submittedName>
        <fullName evidence="9">FtsX-like permease family protein</fullName>
    </submittedName>
</protein>
<feature type="transmembrane region" description="Helical" evidence="6">
    <location>
        <begin position="715"/>
        <end position="748"/>
    </location>
</feature>